<evidence type="ECO:0000256" key="2">
    <source>
        <dbReference type="ARBA" id="ARBA00004673"/>
    </source>
</evidence>
<dbReference type="GO" id="GO:0045277">
    <property type="term" value="C:respiratory chain complex IV"/>
    <property type="evidence" value="ECO:0007669"/>
    <property type="project" value="TreeGrafter"/>
</dbReference>
<dbReference type="GeneTree" id="ENSGT00390000012178"/>
<keyword evidence="7" id="KW-1133">Transmembrane helix</keyword>
<organism evidence="12 13">
    <name type="scientific">Myotis lucifugus</name>
    <name type="common">Little brown bat</name>
    <dbReference type="NCBI Taxonomy" id="59463"/>
    <lineage>
        <taxon>Eukaryota</taxon>
        <taxon>Metazoa</taxon>
        <taxon>Chordata</taxon>
        <taxon>Craniata</taxon>
        <taxon>Vertebrata</taxon>
        <taxon>Euteleostomi</taxon>
        <taxon>Mammalia</taxon>
        <taxon>Eutheria</taxon>
        <taxon>Laurasiatheria</taxon>
        <taxon>Chiroptera</taxon>
        <taxon>Yangochiroptera</taxon>
        <taxon>Vespertilionidae</taxon>
        <taxon>Myotis</taxon>
    </lineage>
</organism>
<dbReference type="UniPathway" id="UPA00705"/>
<keyword evidence="9" id="KW-0472">Membrane</keyword>
<dbReference type="InParanoid" id="G1Q9C8"/>
<keyword evidence="8" id="KW-0496">Mitochondrion</keyword>
<evidence type="ECO:0000256" key="6">
    <source>
        <dbReference type="ARBA" id="ARBA00022946"/>
    </source>
</evidence>
<protein>
    <recommendedName>
        <fullName evidence="10">Cytochrome c oxidase subunit 7B, mitochondrial</fullName>
    </recommendedName>
    <alternativeName>
        <fullName evidence="11">Cytochrome c oxidase polypeptide VIIb</fullName>
    </alternativeName>
</protein>
<evidence type="ECO:0000313" key="12">
    <source>
        <dbReference type="Ensembl" id="ENSMLUP00000020311.1"/>
    </source>
</evidence>
<reference evidence="12" key="2">
    <citation type="submission" date="2025-08" db="UniProtKB">
        <authorList>
            <consortium name="Ensembl"/>
        </authorList>
    </citation>
    <scope>IDENTIFICATION</scope>
</reference>
<sequence>KFPLTQNLLSHLSVRTGPPEMDTDFHDKYGNTVLGSGATFCVATWTCTATRTGIEWNLSPVGRITPKEWRGQ</sequence>
<accession>G1Q9C8</accession>
<reference evidence="12 13" key="1">
    <citation type="journal article" date="2011" name="Nature">
        <title>A high-resolution map of human evolutionary constraint using 29 mammals.</title>
        <authorList>
            <person name="Lindblad-Toh K."/>
            <person name="Garber M."/>
            <person name="Zuk O."/>
            <person name="Lin M.F."/>
            <person name="Parker B.J."/>
            <person name="Washietl S."/>
            <person name="Kheradpour P."/>
            <person name="Ernst J."/>
            <person name="Jordan G."/>
            <person name="Mauceli E."/>
            <person name="Ward L.D."/>
            <person name="Lowe C.B."/>
            <person name="Holloway A.K."/>
            <person name="Clamp M."/>
            <person name="Gnerre S."/>
            <person name="Alfoldi J."/>
            <person name="Beal K."/>
            <person name="Chang J."/>
            <person name="Clawson H."/>
            <person name="Cuff J."/>
            <person name="Di Palma F."/>
            <person name="Fitzgerald S."/>
            <person name="Flicek P."/>
            <person name="Guttman M."/>
            <person name="Hubisz M.J."/>
            <person name="Jaffe D.B."/>
            <person name="Jungreis I."/>
            <person name="Kent W.J."/>
            <person name="Kostka D."/>
            <person name="Lara M."/>
            <person name="Martins A.L."/>
            <person name="Massingham T."/>
            <person name="Moltke I."/>
            <person name="Raney B.J."/>
            <person name="Rasmussen M.D."/>
            <person name="Robinson J."/>
            <person name="Stark A."/>
            <person name="Vilella A.J."/>
            <person name="Wen J."/>
            <person name="Xie X."/>
            <person name="Zody M.C."/>
            <person name="Baldwin J."/>
            <person name="Bloom T."/>
            <person name="Chin C.W."/>
            <person name="Heiman D."/>
            <person name="Nicol R."/>
            <person name="Nusbaum C."/>
            <person name="Young S."/>
            <person name="Wilkinson J."/>
            <person name="Worley K.C."/>
            <person name="Kovar C.L."/>
            <person name="Muzny D.M."/>
            <person name="Gibbs R.A."/>
            <person name="Cree A."/>
            <person name="Dihn H.H."/>
            <person name="Fowler G."/>
            <person name="Jhangiani S."/>
            <person name="Joshi V."/>
            <person name="Lee S."/>
            <person name="Lewis L.R."/>
            <person name="Nazareth L.V."/>
            <person name="Okwuonu G."/>
            <person name="Santibanez J."/>
            <person name="Warren W.C."/>
            <person name="Mardis E.R."/>
            <person name="Weinstock G.M."/>
            <person name="Wilson R.K."/>
            <person name="Delehaunty K."/>
            <person name="Dooling D."/>
            <person name="Fronik C."/>
            <person name="Fulton L."/>
            <person name="Fulton B."/>
            <person name="Graves T."/>
            <person name="Minx P."/>
            <person name="Sodergren E."/>
            <person name="Birney E."/>
            <person name="Margulies E.H."/>
            <person name="Herrero J."/>
            <person name="Green E.D."/>
            <person name="Haussler D."/>
            <person name="Siepel A."/>
            <person name="Goldman N."/>
            <person name="Pollard K.S."/>
            <person name="Pedersen J.S."/>
            <person name="Lander E.S."/>
            <person name="Kellis M."/>
        </authorList>
    </citation>
    <scope>NUCLEOTIDE SEQUENCE [LARGE SCALE GENOMIC DNA]</scope>
</reference>
<dbReference type="GO" id="GO:0005743">
    <property type="term" value="C:mitochondrial inner membrane"/>
    <property type="evidence" value="ECO:0007669"/>
    <property type="project" value="UniProtKB-SubCell"/>
</dbReference>
<dbReference type="PANTHER" id="PTHR16716">
    <property type="entry name" value="CYTOCHROME C OXIDASE SUBUNIT 7B, MITOCHONDRIAL"/>
    <property type="match status" value="1"/>
</dbReference>
<dbReference type="InterPro" id="IPR023272">
    <property type="entry name" value="Cyt_c_oxidase_suVIIB_dom_sf"/>
</dbReference>
<evidence type="ECO:0000256" key="8">
    <source>
        <dbReference type="ARBA" id="ARBA00023128"/>
    </source>
</evidence>
<dbReference type="GO" id="GO:0006123">
    <property type="term" value="P:mitochondrial electron transport, cytochrome c to oxygen"/>
    <property type="evidence" value="ECO:0007669"/>
    <property type="project" value="InterPro"/>
</dbReference>
<keyword evidence="13" id="KW-1185">Reference proteome</keyword>
<dbReference type="Pfam" id="PF05392">
    <property type="entry name" value="COX7B"/>
    <property type="match status" value="1"/>
</dbReference>
<dbReference type="EMBL" id="AAPE02042307">
    <property type="status" value="NOT_ANNOTATED_CDS"/>
    <property type="molecule type" value="Genomic_DNA"/>
</dbReference>
<reference evidence="12" key="3">
    <citation type="submission" date="2025-09" db="UniProtKB">
        <authorList>
            <consortium name="Ensembl"/>
        </authorList>
    </citation>
    <scope>IDENTIFICATION</scope>
</reference>
<dbReference type="STRING" id="59463.ENSMLUP00000020311"/>
<keyword evidence="4" id="KW-0812">Transmembrane</keyword>
<keyword evidence="5" id="KW-0999">Mitochondrion inner membrane</keyword>
<dbReference type="OMA" id="IRQSHSK"/>
<dbReference type="SUPFAM" id="SSF81423">
    <property type="entry name" value="Mitochondrial cytochrome c oxidase subunit VIIb"/>
    <property type="match status" value="1"/>
</dbReference>
<evidence type="ECO:0000256" key="10">
    <source>
        <dbReference type="ARBA" id="ARBA00040623"/>
    </source>
</evidence>
<comment type="similarity">
    <text evidence="3">Belongs to the cytochrome c oxidase VIIb family.</text>
</comment>
<dbReference type="Gene3D" id="4.10.51.10">
    <property type="entry name" value="Cytochrome C Oxidase, chain K"/>
    <property type="match status" value="1"/>
</dbReference>
<evidence type="ECO:0000256" key="5">
    <source>
        <dbReference type="ARBA" id="ARBA00022792"/>
    </source>
</evidence>
<dbReference type="Ensembl" id="ENSMLUT00000027305.1">
    <property type="protein sequence ID" value="ENSMLUP00000020311.1"/>
    <property type="gene ID" value="ENSMLUG00000022424.1"/>
</dbReference>
<dbReference type="PANTHER" id="PTHR16716:SF0">
    <property type="entry name" value="CYTOCHROME C OXIDASE SUBUNIT 7B, MITOCHONDRIAL"/>
    <property type="match status" value="1"/>
</dbReference>
<dbReference type="HOGENOM" id="CLU_172656_0_0_1"/>
<name>G1Q9C8_MYOLU</name>
<dbReference type="InterPro" id="IPR008433">
    <property type="entry name" value="Cyt_c_oxidase_suVIIB"/>
</dbReference>
<evidence type="ECO:0000313" key="13">
    <source>
        <dbReference type="Proteomes" id="UP000001074"/>
    </source>
</evidence>
<comment type="subcellular location">
    <subcellularLocation>
        <location evidence="1">Mitochondrion inner membrane</location>
        <topology evidence="1">Single-pass membrane protein</topology>
    </subcellularLocation>
</comment>
<keyword evidence="6" id="KW-0809">Transit peptide</keyword>
<evidence type="ECO:0000256" key="11">
    <source>
        <dbReference type="ARBA" id="ARBA00041642"/>
    </source>
</evidence>
<evidence type="ECO:0000256" key="7">
    <source>
        <dbReference type="ARBA" id="ARBA00022989"/>
    </source>
</evidence>
<dbReference type="AlphaFoldDB" id="G1Q9C8"/>
<dbReference type="FunFam" id="4.10.51.10:FF:000001">
    <property type="entry name" value="Cytochrome c oxidase subunit 7B, mitochondrial"/>
    <property type="match status" value="1"/>
</dbReference>
<dbReference type="Proteomes" id="UP000001074">
    <property type="component" value="Unassembled WGS sequence"/>
</dbReference>
<proteinExistence type="inferred from homology"/>
<evidence type="ECO:0000256" key="9">
    <source>
        <dbReference type="ARBA" id="ARBA00023136"/>
    </source>
</evidence>
<comment type="pathway">
    <text evidence="2">Energy metabolism; oxidative phosphorylation.</text>
</comment>
<evidence type="ECO:0000256" key="4">
    <source>
        <dbReference type="ARBA" id="ARBA00022692"/>
    </source>
</evidence>
<evidence type="ECO:0000256" key="1">
    <source>
        <dbReference type="ARBA" id="ARBA00004434"/>
    </source>
</evidence>
<evidence type="ECO:0000256" key="3">
    <source>
        <dbReference type="ARBA" id="ARBA00007351"/>
    </source>
</evidence>